<dbReference type="InterPro" id="IPR003265">
    <property type="entry name" value="HhH-GPD_domain"/>
</dbReference>
<dbReference type="Pfam" id="PF12833">
    <property type="entry name" value="HTH_18"/>
    <property type="match status" value="1"/>
</dbReference>
<dbReference type="InterPro" id="IPR010316">
    <property type="entry name" value="AlkA_N"/>
</dbReference>
<keyword evidence="5" id="KW-0227">DNA damage</keyword>
<protein>
    <recommendedName>
        <fullName evidence="3">DNA-3-methyladenine glycosylase II</fullName>
        <ecNumber evidence="3">3.2.2.21</ecNumber>
    </recommendedName>
</protein>
<evidence type="ECO:0000256" key="6">
    <source>
        <dbReference type="ARBA" id="ARBA00023015"/>
    </source>
</evidence>
<dbReference type="SMART" id="SM00478">
    <property type="entry name" value="ENDO3c"/>
    <property type="match status" value="1"/>
</dbReference>
<keyword evidence="4" id="KW-0808">Transferase</keyword>
<dbReference type="InterPro" id="IPR011257">
    <property type="entry name" value="DNA_glycosylase"/>
</dbReference>
<dbReference type="SMART" id="SM00342">
    <property type="entry name" value="HTH_ARAC"/>
    <property type="match status" value="1"/>
</dbReference>
<dbReference type="SUPFAM" id="SSF48150">
    <property type="entry name" value="DNA-glycosylase"/>
    <property type="match status" value="1"/>
</dbReference>
<dbReference type="Pfam" id="PF02805">
    <property type="entry name" value="Ada_Zn_binding"/>
    <property type="match status" value="1"/>
</dbReference>
<organism evidence="11 12">
    <name type="scientific">Fusibacter bizertensis</name>
    <dbReference type="NCBI Taxonomy" id="1488331"/>
    <lineage>
        <taxon>Bacteria</taxon>
        <taxon>Bacillati</taxon>
        <taxon>Bacillota</taxon>
        <taxon>Clostridia</taxon>
        <taxon>Eubacteriales</taxon>
        <taxon>Eubacteriales Family XII. Incertae Sedis</taxon>
        <taxon>Fusibacter</taxon>
    </lineage>
</organism>
<dbReference type="PANTHER" id="PTHR43003">
    <property type="entry name" value="DNA-3-METHYLADENINE GLYCOSYLASE"/>
    <property type="match status" value="1"/>
</dbReference>
<dbReference type="Gene3D" id="3.40.10.10">
    <property type="entry name" value="DNA Methylphosphotriester Repair Domain"/>
    <property type="match status" value="1"/>
</dbReference>
<dbReference type="SUPFAM" id="SSF57884">
    <property type="entry name" value="Ada DNA repair protein, N-terminal domain (N-Ada 10)"/>
    <property type="match status" value="1"/>
</dbReference>
<dbReference type="RefSeq" id="WP_281095211.1">
    <property type="nucleotide sequence ID" value="NZ_JARYZI010000011.1"/>
</dbReference>
<evidence type="ECO:0000313" key="11">
    <source>
        <dbReference type="EMBL" id="MDH8679314.1"/>
    </source>
</evidence>
<keyword evidence="6" id="KW-0805">Transcription regulation</keyword>
<keyword evidence="8" id="KW-0804">Transcription</keyword>
<name>A0ABT6NFX6_9FIRM</name>
<comment type="cofactor">
    <cofactor evidence="2">
        <name>Zn(2+)</name>
        <dbReference type="ChEBI" id="CHEBI:29105"/>
    </cofactor>
</comment>
<evidence type="ECO:0000313" key="12">
    <source>
        <dbReference type="Proteomes" id="UP001158045"/>
    </source>
</evidence>
<evidence type="ECO:0000256" key="4">
    <source>
        <dbReference type="ARBA" id="ARBA00022603"/>
    </source>
</evidence>
<dbReference type="Gene3D" id="1.10.1670.10">
    <property type="entry name" value="Helix-hairpin-Helix base-excision DNA repair enzymes (C-terminal)"/>
    <property type="match status" value="1"/>
</dbReference>
<evidence type="ECO:0000256" key="5">
    <source>
        <dbReference type="ARBA" id="ARBA00022763"/>
    </source>
</evidence>
<dbReference type="Gene3D" id="3.30.310.20">
    <property type="entry name" value="DNA-3-methyladenine glycosylase AlkA, N-terminal domain"/>
    <property type="match status" value="1"/>
</dbReference>
<gene>
    <name evidence="11" type="ORF">QE109_14240</name>
</gene>
<comment type="catalytic activity">
    <reaction evidence="1">
        <text>Hydrolysis of alkylated DNA, releasing 3-methyladenine, 3-methylguanine, 7-methylguanine and 7-methyladenine.</text>
        <dbReference type="EC" id="3.2.2.21"/>
    </reaction>
</comment>
<dbReference type="Pfam" id="PF06029">
    <property type="entry name" value="AlkA_N"/>
    <property type="match status" value="1"/>
</dbReference>
<dbReference type="SMART" id="SM01009">
    <property type="entry name" value="AlkA_N"/>
    <property type="match status" value="1"/>
</dbReference>
<dbReference type="EMBL" id="JARYZI010000011">
    <property type="protein sequence ID" value="MDH8679314.1"/>
    <property type="molecule type" value="Genomic_DNA"/>
</dbReference>
<keyword evidence="12" id="KW-1185">Reference proteome</keyword>
<dbReference type="Gene3D" id="1.10.340.30">
    <property type="entry name" value="Hypothetical protein, domain 2"/>
    <property type="match status" value="1"/>
</dbReference>
<keyword evidence="7" id="KW-0010">Activator</keyword>
<evidence type="ECO:0000256" key="2">
    <source>
        <dbReference type="ARBA" id="ARBA00001947"/>
    </source>
</evidence>
<dbReference type="InterPro" id="IPR004026">
    <property type="entry name" value="Ada_DNA_repair_Zn-bd"/>
</dbReference>
<sequence length="488" mass="56042">MKLSQQSCYEIIKSKDSRFDGVFFTVVKTTGIYCRPICKVPPPKQENCDFYETAYQAEQAGYRPCLRCRPEMAPEYSEFEQSDYMIKQLLTFFDEENYCAGLVQKSADYFGITARHVNRLFHNALGISPQQYIMTKRLLNGKRLLQDTNLSATEISGIVGFGSPNRFYQALKSKYKMSPSEIRGKEKKRQNTEWITIKIAYRPPYRWGQMMDYFKLRAIPQVEWVDAFDVYRRTLRVALNEELYQGYIEVKPVPEQNHISVKVSRGLEKVLLQVIKSVKKAFDLDAIPEALPEGINKGIRLPGCFDGFEVVLRAIIGQQITVKAATTLSGRMVAYLGEKTQTPWDELSRFFPSPKEFRESGLNIVDTLGSLGIISLRGRAIASVVDCMLNQEISFEKSKGPDELIESLMKIKGIGIWTAQYVAMRSLSWPDVFLESDLIIKQKLTPHLDPNLKYARAATEYAKAYEPWRSYLTFSIWQDHFDKINGLK</sequence>
<dbReference type="InterPro" id="IPR051912">
    <property type="entry name" value="Alkylbase_DNA_Glycosylase/TA"/>
</dbReference>
<dbReference type="InterPro" id="IPR023170">
    <property type="entry name" value="HhH_base_excis_C"/>
</dbReference>
<dbReference type="InterPro" id="IPR035451">
    <property type="entry name" value="Ada-like_dom_sf"/>
</dbReference>
<evidence type="ECO:0000259" key="10">
    <source>
        <dbReference type="PROSITE" id="PS01124"/>
    </source>
</evidence>
<dbReference type="InterPro" id="IPR018060">
    <property type="entry name" value="HTH_AraC"/>
</dbReference>
<evidence type="ECO:0000256" key="3">
    <source>
        <dbReference type="ARBA" id="ARBA00012000"/>
    </source>
</evidence>
<keyword evidence="4" id="KW-0489">Methyltransferase</keyword>
<dbReference type="InterPro" id="IPR009057">
    <property type="entry name" value="Homeodomain-like_sf"/>
</dbReference>
<comment type="caution">
    <text evidence="11">The sequence shown here is derived from an EMBL/GenBank/DDBJ whole genome shotgun (WGS) entry which is preliminary data.</text>
</comment>
<evidence type="ECO:0000256" key="8">
    <source>
        <dbReference type="ARBA" id="ARBA00023163"/>
    </source>
</evidence>
<evidence type="ECO:0000256" key="9">
    <source>
        <dbReference type="ARBA" id="ARBA00023204"/>
    </source>
</evidence>
<dbReference type="Gene3D" id="1.10.10.60">
    <property type="entry name" value="Homeodomain-like"/>
    <property type="match status" value="1"/>
</dbReference>
<proteinExistence type="predicted"/>
<accession>A0ABT6NFX6</accession>
<dbReference type="EC" id="3.2.2.21" evidence="3"/>
<keyword evidence="9" id="KW-0234">DNA repair</keyword>
<dbReference type="PANTHER" id="PTHR43003:SF13">
    <property type="entry name" value="DNA-3-METHYLADENINE GLYCOSYLASE 2"/>
    <property type="match status" value="1"/>
</dbReference>
<evidence type="ECO:0000256" key="7">
    <source>
        <dbReference type="ARBA" id="ARBA00023159"/>
    </source>
</evidence>
<dbReference type="SUPFAM" id="SSF55945">
    <property type="entry name" value="TATA-box binding protein-like"/>
    <property type="match status" value="1"/>
</dbReference>
<dbReference type="Proteomes" id="UP001158045">
    <property type="component" value="Unassembled WGS sequence"/>
</dbReference>
<dbReference type="PROSITE" id="PS01124">
    <property type="entry name" value="HTH_ARAC_FAMILY_2"/>
    <property type="match status" value="1"/>
</dbReference>
<dbReference type="InterPro" id="IPR037046">
    <property type="entry name" value="AlkA_N_sf"/>
</dbReference>
<reference evidence="11 12" key="1">
    <citation type="submission" date="2023-04" db="EMBL/GenBank/DDBJ databases">
        <title>Fusibacter bizertensis strain WBS, isolated from littoral bottom sediments of the Arctic seas - biochemical and genomic analysis.</title>
        <authorList>
            <person name="Brioukhanov A.L."/>
        </authorList>
    </citation>
    <scope>NUCLEOTIDE SEQUENCE [LARGE SCALE GENOMIC DNA]</scope>
    <source>
        <strain evidence="11 12">WBS</strain>
    </source>
</reference>
<feature type="domain" description="HTH araC/xylS-type" evidence="10">
    <location>
        <begin position="87"/>
        <end position="185"/>
    </location>
</feature>
<evidence type="ECO:0000256" key="1">
    <source>
        <dbReference type="ARBA" id="ARBA00000086"/>
    </source>
</evidence>
<dbReference type="SUPFAM" id="SSF46689">
    <property type="entry name" value="Homeodomain-like"/>
    <property type="match status" value="1"/>
</dbReference>